<gene>
    <name evidence="3" type="ORF">MAR_009043</name>
</gene>
<evidence type="ECO:0000313" key="3">
    <source>
        <dbReference type="EMBL" id="WAR02485.1"/>
    </source>
</evidence>
<dbReference type="PANTHER" id="PTHR11955">
    <property type="entry name" value="FATTY ACID BINDING PROTEIN"/>
    <property type="match status" value="1"/>
</dbReference>
<comment type="similarity">
    <text evidence="1">Belongs to the calycin superfamily. Fatty-acid binding protein (FABP) family.</text>
</comment>
<name>A0ABY7E0L9_MYAAR</name>
<evidence type="ECO:0000313" key="4">
    <source>
        <dbReference type="Proteomes" id="UP001164746"/>
    </source>
</evidence>
<evidence type="ECO:0000256" key="1">
    <source>
        <dbReference type="ARBA" id="ARBA00008390"/>
    </source>
</evidence>
<accession>A0ABY7E0L9</accession>
<proteinExistence type="inferred from homology"/>
<feature type="region of interest" description="Disordered" evidence="2">
    <location>
        <begin position="103"/>
        <end position="130"/>
    </location>
</feature>
<protein>
    <submittedName>
        <fullName evidence="3">RABP1-like protein</fullName>
    </submittedName>
</protein>
<sequence length="130" mass="15130">MSVCLSAIDEQLGGKWELDRSENFDEALQEMGLNVVFRKLASHAKPSMEIELEDGKVKINAKAAFFTQTMVFPINEPYEQEFEGIKMKCMTKWENNKLVTEAIPEEPDKHKAQKFHRERVNDELVQRTRN</sequence>
<reference evidence="3" key="1">
    <citation type="submission" date="2022-11" db="EMBL/GenBank/DDBJ databases">
        <title>Centuries of genome instability and evolution in soft-shell clam transmissible cancer (bioRxiv).</title>
        <authorList>
            <person name="Hart S.F.M."/>
            <person name="Yonemitsu M.A."/>
            <person name="Giersch R.M."/>
            <person name="Beal B.F."/>
            <person name="Arriagada G."/>
            <person name="Davis B.W."/>
            <person name="Ostrander E.A."/>
            <person name="Goff S.P."/>
            <person name="Metzger M.J."/>
        </authorList>
    </citation>
    <scope>NUCLEOTIDE SEQUENCE</scope>
    <source>
        <strain evidence="3">MELC-2E11</strain>
        <tissue evidence="3">Siphon/mantle</tissue>
    </source>
</reference>
<evidence type="ECO:0000256" key="2">
    <source>
        <dbReference type="SAM" id="MobiDB-lite"/>
    </source>
</evidence>
<dbReference type="CDD" id="cd00742">
    <property type="entry name" value="FABP"/>
    <property type="match status" value="1"/>
</dbReference>
<dbReference type="SUPFAM" id="SSF50814">
    <property type="entry name" value="Lipocalins"/>
    <property type="match status" value="1"/>
</dbReference>
<dbReference type="EMBL" id="CP111015">
    <property type="protein sequence ID" value="WAR02485.1"/>
    <property type="molecule type" value="Genomic_DNA"/>
</dbReference>
<organism evidence="3 4">
    <name type="scientific">Mya arenaria</name>
    <name type="common">Soft-shell clam</name>
    <dbReference type="NCBI Taxonomy" id="6604"/>
    <lineage>
        <taxon>Eukaryota</taxon>
        <taxon>Metazoa</taxon>
        <taxon>Spiralia</taxon>
        <taxon>Lophotrochozoa</taxon>
        <taxon>Mollusca</taxon>
        <taxon>Bivalvia</taxon>
        <taxon>Autobranchia</taxon>
        <taxon>Heteroconchia</taxon>
        <taxon>Euheterodonta</taxon>
        <taxon>Imparidentia</taxon>
        <taxon>Neoheterodontei</taxon>
        <taxon>Myida</taxon>
        <taxon>Myoidea</taxon>
        <taxon>Myidae</taxon>
        <taxon>Mya</taxon>
    </lineage>
</organism>
<dbReference type="InterPro" id="IPR031259">
    <property type="entry name" value="ILBP"/>
</dbReference>
<keyword evidence="4" id="KW-1185">Reference proteome</keyword>
<dbReference type="Gene3D" id="2.40.128.20">
    <property type="match status" value="1"/>
</dbReference>
<dbReference type="Proteomes" id="UP001164746">
    <property type="component" value="Chromosome 4"/>
</dbReference>
<feature type="compositionally biased region" description="Basic and acidic residues" evidence="2">
    <location>
        <begin position="118"/>
        <end position="130"/>
    </location>
</feature>
<dbReference type="InterPro" id="IPR012674">
    <property type="entry name" value="Calycin"/>
</dbReference>